<dbReference type="Gene3D" id="1.10.3210.10">
    <property type="entry name" value="Hypothetical protein af1432"/>
    <property type="match status" value="1"/>
</dbReference>
<dbReference type="Pfam" id="PF01966">
    <property type="entry name" value="HD"/>
    <property type="match status" value="1"/>
</dbReference>
<comment type="caution">
    <text evidence="2">The sequence shown here is derived from an EMBL/GenBank/DDBJ whole genome shotgun (WGS) entry which is preliminary data.</text>
</comment>
<evidence type="ECO:0000313" key="2">
    <source>
        <dbReference type="EMBL" id="MFC6886667.1"/>
    </source>
</evidence>
<accession>A0ABW2CXT5</accession>
<evidence type="ECO:0000313" key="3">
    <source>
        <dbReference type="Proteomes" id="UP001596380"/>
    </source>
</evidence>
<reference evidence="3" key="1">
    <citation type="journal article" date="2019" name="Int. J. Syst. Evol. Microbiol.">
        <title>The Global Catalogue of Microorganisms (GCM) 10K type strain sequencing project: providing services to taxonomists for standard genome sequencing and annotation.</title>
        <authorList>
            <consortium name="The Broad Institute Genomics Platform"/>
            <consortium name="The Broad Institute Genome Sequencing Center for Infectious Disease"/>
            <person name="Wu L."/>
            <person name="Ma J."/>
        </authorList>
    </citation>
    <scope>NUCLEOTIDE SEQUENCE [LARGE SCALE GENOMIC DNA]</scope>
    <source>
        <strain evidence="3">JCM 3369</strain>
    </source>
</reference>
<keyword evidence="3" id="KW-1185">Reference proteome</keyword>
<organism evidence="2 3">
    <name type="scientific">Actinomadura yumaensis</name>
    <dbReference type="NCBI Taxonomy" id="111807"/>
    <lineage>
        <taxon>Bacteria</taxon>
        <taxon>Bacillati</taxon>
        <taxon>Actinomycetota</taxon>
        <taxon>Actinomycetes</taxon>
        <taxon>Streptosporangiales</taxon>
        <taxon>Thermomonosporaceae</taxon>
        <taxon>Actinomadura</taxon>
    </lineage>
</organism>
<dbReference type="Proteomes" id="UP001596380">
    <property type="component" value="Unassembled WGS sequence"/>
</dbReference>
<feature type="domain" description="HD" evidence="1">
    <location>
        <begin position="32"/>
        <end position="120"/>
    </location>
</feature>
<dbReference type="PANTHER" id="PTHR35569:SF1">
    <property type="entry name" value="CYANAMIDE HYDRATASE DDI2-RELATED"/>
    <property type="match status" value="1"/>
</dbReference>
<dbReference type="CDD" id="cd00077">
    <property type="entry name" value="HDc"/>
    <property type="match status" value="1"/>
</dbReference>
<evidence type="ECO:0000259" key="1">
    <source>
        <dbReference type="Pfam" id="PF01966"/>
    </source>
</evidence>
<dbReference type="SUPFAM" id="SSF109604">
    <property type="entry name" value="HD-domain/PDEase-like"/>
    <property type="match status" value="1"/>
</dbReference>
<dbReference type="InterPro" id="IPR006674">
    <property type="entry name" value="HD_domain"/>
</dbReference>
<dbReference type="InterPro" id="IPR003607">
    <property type="entry name" value="HD/PDEase_dom"/>
</dbReference>
<protein>
    <submittedName>
        <fullName evidence="2">HD domain-containing protein</fullName>
    </submittedName>
</protein>
<dbReference type="EMBL" id="JBHSXS010000057">
    <property type="protein sequence ID" value="MFC6886667.1"/>
    <property type="molecule type" value="Genomic_DNA"/>
</dbReference>
<gene>
    <name evidence="2" type="ORF">ACFQKB_43380</name>
</gene>
<dbReference type="RefSeq" id="WP_160823659.1">
    <property type="nucleotide sequence ID" value="NZ_JBHSXE010000001.1"/>
</dbReference>
<proteinExistence type="predicted"/>
<sequence length="217" mass="22850">MADHFADFGFPDTDLARQSLDWAYEHESATLANHSVRTYLFGRAAGEAGGLRPGAAYDDELLFLACVLHDAGLTPEGDGDQRFEVDGADTAEAFLRGRGLALDRARVVWESIALHTSVGIAGRMRPEIALLHAGAGIDVTGMGAEAVPADLAERANAAFPRLDCGAELTGAITAQAVRNPAKAPLFSFPAGLLSQFHPEIAVPAWKDIAEGAWPGTA</sequence>
<dbReference type="PANTHER" id="PTHR35569">
    <property type="entry name" value="CYANAMIDE HYDRATASE DDI2-RELATED"/>
    <property type="match status" value="1"/>
</dbReference>
<name>A0ABW2CXT5_9ACTN</name>